<gene>
    <name evidence="2" type="primary">SNW1</name>
    <name evidence="2" type="ORF">BLAG_LOCUS18335</name>
</gene>
<feature type="compositionally biased region" description="Polar residues" evidence="1">
    <location>
        <begin position="1"/>
        <end position="16"/>
    </location>
</feature>
<dbReference type="AlphaFoldDB" id="A0A8J9ZVR6"/>
<feature type="region of interest" description="Disordered" evidence="1">
    <location>
        <begin position="66"/>
        <end position="86"/>
    </location>
</feature>
<reference evidence="2" key="1">
    <citation type="submission" date="2022-01" db="EMBL/GenBank/DDBJ databases">
        <authorList>
            <person name="Braso-Vives M."/>
        </authorList>
    </citation>
    <scope>NUCLEOTIDE SEQUENCE</scope>
</reference>
<proteinExistence type="predicted"/>
<protein>
    <submittedName>
        <fullName evidence="2">SNW1 protein</fullName>
    </submittedName>
</protein>
<accession>A0A8J9ZVR6</accession>
<evidence type="ECO:0000313" key="3">
    <source>
        <dbReference type="Proteomes" id="UP000838412"/>
    </source>
</evidence>
<feature type="region of interest" description="Disordered" evidence="1">
    <location>
        <begin position="1"/>
        <end position="31"/>
    </location>
</feature>
<name>A0A8J9ZVR6_BRALA</name>
<dbReference type="EMBL" id="OV696689">
    <property type="protein sequence ID" value="CAH1263737.1"/>
    <property type="molecule type" value="Genomic_DNA"/>
</dbReference>
<evidence type="ECO:0000256" key="1">
    <source>
        <dbReference type="SAM" id="MobiDB-lite"/>
    </source>
</evidence>
<dbReference type="Proteomes" id="UP000838412">
    <property type="component" value="Chromosome 4"/>
</dbReference>
<organism evidence="2 3">
    <name type="scientific">Branchiostoma lanceolatum</name>
    <name type="common">Common lancelet</name>
    <name type="synonym">Amphioxus lanceolatum</name>
    <dbReference type="NCBI Taxonomy" id="7740"/>
    <lineage>
        <taxon>Eukaryota</taxon>
        <taxon>Metazoa</taxon>
        <taxon>Chordata</taxon>
        <taxon>Cephalochordata</taxon>
        <taxon>Leptocardii</taxon>
        <taxon>Amphioxiformes</taxon>
        <taxon>Branchiostomatidae</taxon>
        <taxon>Branchiostoma</taxon>
    </lineage>
</organism>
<keyword evidence="3" id="KW-1185">Reference proteome</keyword>
<evidence type="ECO:0000313" key="2">
    <source>
        <dbReference type="EMBL" id="CAH1263737.1"/>
    </source>
</evidence>
<sequence>MDTFSDATNSPPTSFPITPGRPEYPARPVSPITSVPSCSPTGFSVPFYLDVQSDAYSQDSYALMTPRRPPLGQIQAPGNKRARPPPRTVMFNLERLIYNARIRELVSKHELTSMRSPEAFDVIMEFMRRHNYRDADFIDIRKDFQSRMSGRKKILDQKRAKLQRESDVTAKNALGLPHVGTGETQYDQRLFNQSKGLDEDKDLYGDDGTKSSTPTGLCLA</sequence>